<dbReference type="PANTHER" id="PTHR43084">
    <property type="entry name" value="PERSULFIDE DIOXYGENASE ETHE1"/>
    <property type="match status" value="1"/>
</dbReference>
<dbReference type="GO" id="GO:0070813">
    <property type="term" value="P:hydrogen sulfide metabolic process"/>
    <property type="evidence" value="ECO:0007669"/>
    <property type="project" value="TreeGrafter"/>
</dbReference>
<evidence type="ECO:0000256" key="1">
    <source>
        <dbReference type="ARBA" id="ARBA00022723"/>
    </source>
</evidence>
<dbReference type="GO" id="GO:0006749">
    <property type="term" value="P:glutathione metabolic process"/>
    <property type="evidence" value="ECO:0007669"/>
    <property type="project" value="InterPro"/>
</dbReference>
<dbReference type="InterPro" id="IPR001279">
    <property type="entry name" value="Metallo-B-lactamas"/>
</dbReference>
<evidence type="ECO:0000313" key="4">
    <source>
        <dbReference type="Proteomes" id="UP000237441"/>
    </source>
</evidence>
<dbReference type="PANTHER" id="PTHR43084:SF1">
    <property type="entry name" value="PERSULFIDE DIOXYGENASE ETHE1, MITOCHONDRIAL"/>
    <property type="match status" value="1"/>
</dbReference>
<dbReference type="AlphaFoldDB" id="A0A2S7Y208"/>
<comment type="caution">
    <text evidence="3">The sequence shown here is derived from an EMBL/GenBank/DDBJ whole genome shotgun (WGS) entry which is preliminary data.</text>
</comment>
<evidence type="ECO:0000259" key="2">
    <source>
        <dbReference type="SMART" id="SM00849"/>
    </source>
</evidence>
<dbReference type="InterPro" id="IPR036866">
    <property type="entry name" value="RibonucZ/Hydroxyglut_hydro"/>
</dbReference>
<proteinExistence type="predicted"/>
<dbReference type="OrthoDB" id="449487at2759"/>
<dbReference type="GO" id="GO:0050313">
    <property type="term" value="F:sulfur dioxygenase activity"/>
    <property type="evidence" value="ECO:0007669"/>
    <property type="project" value="InterPro"/>
</dbReference>
<dbReference type="Gene3D" id="3.60.15.10">
    <property type="entry name" value="Ribonuclease Z/Hydroxyacylglutathione hydrolase-like"/>
    <property type="match status" value="1"/>
</dbReference>
<dbReference type="Proteomes" id="UP000237441">
    <property type="component" value="Unassembled WGS sequence"/>
</dbReference>
<dbReference type="Pfam" id="PF00753">
    <property type="entry name" value="Lactamase_B"/>
    <property type="match status" value="1"/>
</dbReference>
<dbReference type="SUPFAM" id="SSF56281">
    <property type="entry name" value="Metallo-hydrolase/oxidoreductase"/>
    <property type="match status" value="1"/>
</dbReference>
<protein>
    <recommendedName>
        <fullName evidence="2">Metallo-beta-lactamase domain-containing protein</fullName>
    </recommendedName>
</protein>
<dbReference type="SMART" id="SM00849">
    <property type="entry name" value="Lactamase_B"/>
    <property type="match status" value="1"/>
</dbReference>
<dbReference type="InterPro" id="IPR044528">
    <property type="entry name" value="POD-like_MBL-fold"/>
</dbReference>
<keyword evidence="1" id="KW-0479">Metal-binding</keyword>
<name>A0A2S7Y208_BEABA</name>
<dbReference type="CDD" id="cd07724">
    <property type="entry name" value="POD-like_MBL-fold"/>
    <property type="match status" value="1"/>
</dbReference>
<dbReference type="GO" id="GO:0046872">
    <property type="term" value="F:metal ion binding"/>
    <property type="evidence" value="ECO:0007669"/>
    <property type="project" value="UniProtKB-KW"/>
</dbReference>
<evidence type="ECO:0000313" key="3">
    <source>
        <dbReference type="EMBL" id="PQK10168.1"/>
    </source>
</evidence>
<dbReference type="InterPro" id="IPR051682">
    <property type="entry name" value="Mito_Persulfide_Diox"/>
</dbReference>
<reference evidence="3 4" key="1">
    <citation type="submission" date="2016-07" db="EMBL/GenBank/DDBJ databases">
        <title>Comparative genomics of the entomopathogenic fungus Beauveria bassiana.</title>
        <authorList>
            <person name="Valero Jimenez C.A."/>
            <person name="Zwaan B.J."/>
            <person name="Van Kan J.A."/>
            <person name="Takken W."/>
            <person name="Debets A.J."/>
            <person name="Schoustra S.E."/>
            <person name="Koenraadt C.J."/>
        </authorList>
    </citation>
    <scope>NUCLEOTIDE SEQUENCE [LARGE SCALE GENOMIC DNA]</scope>
    <source>
        <strain evidence="3 4">ARSEF 8028</strain>
    </source>
</reference>
<dbReference type="EMBL" id="JRHA01000002">
    <property type="protein sequence ID" value="PQK10168.1"/>
    <property type="molecule type" value="Genomic_DNA"/>
</dbReference>
<organism evidence="3 4">
    <name type="scientific">Beauveria bassiana</name>
    <name type="common">White muscardine disease fungus</name>
    <name type="synonym">Tritirachium shiotae</name>
    <dbReference type="NCBI Taxonomy" id="176275"/>
    <lineage>
        <taxon>Eukaryota</taxon>
        <taxon>Fungi</taxon>
        <taxon>Dikarya</taxon>
        <taxon>Ascomycota</taxon>
        <taxon>Pezizomycotina</taxon>
        <taxon>Sordariomycetes</taxon>
        <taxon>Hypocreomycetidae</taxon>
        <taxon>Hypocreales</taxon>
        <taxon>Cordycipitaceae</taxon>
        <taxon>Beauveria</taxon>
    </lineage>
</organism>
<gene>
    <name evidence="3" type="ORF">BB8028_0002g04920</name>
</gene>
<accession>A0A2S7Y208</accession>
<sequence>MASLQVCRNSSRMLRVATSSRLFGPRSIALFAASHRTFSDMATEHGRNRLQFSPRCTSSQAHLGGAASQTRRHAYSTSAALSPSMSSMGTATETEPIIHHVFEKVTGTWQYIVADPATASAAIIDAVLDFDPYLREIKTESADELLSIVRENGYKVDRILETHIHADHITAAAYLQHALRNDQGFAPSIGIGKRIETVQKLFSKRYCIPNDEIQNVHQCLFEDDEIFNLGDLQVQAIHLPGHTPDHMGYTIGDNIFCGDSLFITDLGSSRCDFPGGSAKQLYESGRKLLGFPDHVKIWSGHDYPSCERSEPVPYQCVGEHRESNKHLMKGITQDDFIAMRENRDATLAEPKLLHPSLQINVRGGKLPKVSWGHRMIQTPITVVNGGW</sequence>
<feature type="domain" description="Metallo-beta-lactamase" evidence="2">
    <location>
        <begin position="107"/>
        <end position="301"/>
    </location>
</feature>